<dbReference type="RefSeq" id="WP_246330117.1">
    <property type="nucleotide sequence ID" value="NZ_JACHXV010000005.1"/>
</dbReference>
<comment type="cofactor">
    <cofactor evidence="1">
        <name>FAD</name>
        <dbReference type="ChEBI" id="CHEBI:57692"/>
    </cofactor>
</comment>
<keyword evidence="10" id="KW-1185">Reference proteome</keyword>
<comment type="pathway">
    <text evidence="2">Cofactor biosynthesis; ubiquinone biosynthesis.</text>
</comment>
<dbReference type="GO" id="GO:0006744">
    <property type="term" value="P:ubiquinone biosynthetic process"/>
    <property type="evidence" value="ECO:0007669"/>
    <property type="project" value="UniProtKB-UniPathway"/>
</dbReference>
<dbReference type="InterPro" id="IPR051205">
    <property type="entry name" value="UbiH/COQ6_monooxygenase"/>
</dbReference>
<evidence type="ECO:0000313" key="10">
    <source>
        <dbReference type="Proteomes" id="UP000557688"/>
    </source>
</evidence>
<evidence type="ECO:0000256" key="2">
    <source>
        <dbReference type="ARBA" id="ARBA00004749"/>
    </source>
</evidence>
<dbReference type="InterPro" id="IPR010971">
    <property type="entry name" value="UbiH/COQ6"/>
</dbReference>
<dbReference type="EC" id="1.14.13.-" evidence="9"/>
<reference evidence="9 10" key="1">
    <citation type="submission" date="2020-08" db="EMBL/GenBank/DDBJ databases">
        <title>Genomic Encyclopedia of Type Strains, Phase III (KMG-III): the genomes of soil and plant-associated and newly described type strains.</title>
        <authorList>
            <person name="Whitman W."/>
        </authorList>
    </citation>
    <scope>NUCLEOTIDE SEQUENCE [LARGE SCALE GENOMIC DNA]</scope>
    <source>
        <strain evidence="9 10">CECT 8088</strain>
    </source>
</reference>
<dbReference type="PROSITE" id="PS01304">
    <property type="entry name" value="UBIH"/>
    <property type="match status" value="1"/>
</dbReference>
<name>A0A839V2Q8_9PROT</name>
<protein>
    <submittedName>
        <fullName evidence="9">2-octaprenyl-6-methoxyphenol hydroxylase</fullName>
        <ecNumber evidence="9">1.14.13.-</ecNumber>
    </submittedName>
</protein>
<dbReference type="GO" id="GO:0110142">
    <property type="term" value="C:ubiquinone biosynthesis complex"/>
    <property type="evidence" value="ECO:0007669"/>
    <property type="project" value="UniProtKB-ARBA"/>
</dbReference>
<evidence type="ECO:0000256" key="4">
    <source>
        <dbReference type="ARBA" id="ARBA00022630"/>
    </source>
</evidence>
<dbReference type="EMBL" id="JACHXV010000005">
    <property type="protein sequence ID" value="MBB3173781.1"/>
    <property type="molecule type" value="Genomic_DNA"/>
</dbReference>
<organism evidence="9 10">
    <name type="scientific">Endobacter medicaginis</name>
    <dbReference type="NCBI Taxonomy" id="1181271"/>
    <lineage>
        <taxon>Bacteria</taxon>
        <taxon>Pseudomonadati</taxon>
        <taxon>Pseudomonadota</taxon>
        <taxon>Alphaproteobacteria</taxon>
        <taxon>Acetobacterales</taxon>
        <taxon>Acetobacteraceae</taxon>
        <taxon>Endobacter</taxon>
    </lineage>
</organism>
<dbReference type="NCBIfam" id="TIGR01988">
    <property type="entry name" value="Ubi-OHases"/>
    <property type="match status" value="1"/>
</dbReference>
<evidence type="ECO:0000259" key="8">
    <source>
        <dbReference type="Pfam" id="PF01494"/>
    </source>
</evidence>
<dbReference type="Proteomes" id="UP000557688">
    <property type="component" value="Unassembled WGS sequence"/>
</dbReference>
<dbReference type="FunFam" id="3.50.50.60:FF:000021">
    <property type="entry name" value="Ubiquinone biosynthesis monooxygenase COQ6"/>
    <property type="match status" value="1"/>
</dbReference>
<feature type="domain" description="FAD-binding" evidence="8">
    <location>
        <begin position="18"/>
        <end position="376"/>
    </location>
</feature>
<dbReference type="InterPro" id="IPR002938">
    <property type="entry name" value="FAD-bd"/>
</dbReference>
<dbReference type="UniPathway" id="UPA00232"/>
<evidence type="ECO:0000256" key="3">
    <source>
        <dbReference type="ARBA" id="ARBA00005349"/>
    </source>
</evidence>
<dbReference type="Gene3D" id="3.50.50.60">
    <property type="entry name" value="FAD/NAD(P)-binding domain"/>
    <property type="match status" value="2"/>
</dbReference>
<dbReference type="InterPro" id="IPR036188">
    <property type="entry name" value="FAD/NAD-bd_sf"/>
</dbReference>
<evidence type="ECO:0000256" key="1">
    <source>
        <dbReference type="ARBA" id="ARBA00001974"/>
    </source>
</evidence>
<dbReference type="SUPFAM" id="SSF51905">
    <property type="entry name" value="FAD/NAD(P)-binding domain"/>
    <property type="match status" value="1"/>
</dbReference>
<sequence>MTQMTTLAVPDPEAAPPYDVCIVGAGPVGAALACRLAEGGLRVAIADRAALPPMEHPAFDGRAYAIAASSRGLLEAGGVWQRLCQPSCPIEEIRVSDGRPGLPASPLFLHFDSAELDAGPFGWMCEARALRIALNATLAEHPRIDVFAPARVTVRFADAQAAIALETEHGPRHIAARLVIAAEGRESPLRAQAGIPVTRLRYGQSGIVCAVAHGLDHHNRALEHFLPGGPFAQLPMSPDAEVAAETGLGFLSAIVWTERTALAERLVALPPETFAREIARRLGPHLGELRPVGRRWIYPLSAMHAHRYTAPRLALVGDAAHGMHPIAGQGLNLGLRDAIALSSLLIDAHAEGRDCGDPALLAQYQRAQRPPNMAMLAATDALDRLFSTDNPVLTLARRVGIAGVHRMPRLKRVFMARASGFAR</sequence>
<keyword evidence="4" id="KW-0285">Flavoprotein</keyword>
<keyword evidence="7" id="KW-0503">Monooxygenase</keyword>
<comment type="similarity">
    <text evidence="3">Belongs to the UbiH/COQ6 family.</text>
</comment>
<evidence type="ECO:0000256" key="6">
    <source>
        <dbReference type="ARBA" id="ARBA00023002"/>
    </source>
</evidence>
<dbReference type="GO" id="GO:0004497">
    <property type="term" value="F:monooxygenase activity"/>
    <property type="evidence" value="ECO:0007669"/>
    <property type="project" value="UniProtKB-KW"/>
</dbReference>
<gene>
    <name evidence="9" type="ORF">FHR90_001613</name>
</gene>
<proteinExistence type="inferred from homology"/>
<dbReference type="InterPro" id="IPR018168">
    <property type="entry name" value="Ubi_Hdrlase_CS"/>
</dbReference>
<dbReference type="GO" id="GO:0016705">
    <property type="term" value="F:oxidoreductase activity, acting on paired donors, with incorporation or reduction of molecular oxygen"/>
    <property type="evidence" value="ECO:0007669"/>
    <property type="project" value="InterPro"/>
</dbReference>
<dbReference type="AlphaFoldDB" id="A0A839V2Q8"/>
<dbReference type="PRINTS" id="PR00420">
    <property type="entry name" value="RNGMNOXGNASE"/>
</dbReference>
<dbReference type="PANTHER" id="PTHR43876">
    <property type="entry name" value="UBIQUINONE BIOSYNTHESIS MONOOXYGENASE COQ6, MITOCHONDRIAL"/>
    <property type="match status" value="1"/>
</dbReference>
<dbReference type="PANTHER" id="PTHR43876:SF7">
    <property type="entry name" value="UBIQUINONE BIOSYNTHESIS MONOOXYGENASE COQ6, MITOCHONDRIAL"/>
    <property type="match status" value="1"/>
</dbReference>
<evidence type="ECO:0000256" key="5">
    <source>
        <dbReference type="ARBA" id="ARBA00022827"/>
    </source>
</evidence>
<evidence type="ECO:0000256" key="7">
    <source>
        <dbReference type="ARBA" id="ARBA00023033"/>
    </source>
</evidence>
<comment type="caution">
    <text evidence="9">The sequence shown here is derived from an EMBL/GenBank/DDBJ whole genome shotgun (WGS) entry which is preliminary data.</text>
</comment>
<keyword evidence="6 9" id="KW-0560">Oxidoreductase</keyword>
<dbReference type="GO" id="GO:0071949">
    <property type="term" value="F:FAD binding"/>
    <property type="evidence" value="ECO:0007669"/>
    <property type="project" value="InterPro"/>
</dbReference>
<keyword evidence="5" id="KW-0274">FAD</keyword>
<dbReference type="Pfam" id="PF01494">
    <property type="entry name" value="FAD_binding_3"/>
    <property type="match status" value="1"/>
</dbReference>
<accession>A0A839V2Q8</accession>
<evidence type="ECO:0000313" key="9">
    <source>
        <dbReference type="EMBL" id="MBB3173781.1"/>
    </source>
</evidence>